<dbReference type="AlphaFoldDB" id="K6ZN35"/>
<dbReference type="EMBL" id="BAER01000023">
    <property type="protein sequence ID" value="GAC31732.1"/>
    <property type="molecule type" value="Genomic_DNA"/>
</dbReference>
<keyword evidence="3" id="KW-1185">Reference proteome</keyword>
<evidence type="ECO:0000259" key="1">
    <source>
        <dbReference type="Pfam" id="PF22016"/>
    </source>
</evidence>
<dbReference type="RefSeq" id="WP_007103536.1">
    <property type="nucleotide sequence ID" value="NZ_BAER01000023.1"/>
</dbReference>
<name>K6ZN35_9ALTE</name>
<accession>K6ZN35</accession>
<dbReference type="InterPro" id="IPR053864">
    <property type="entry name" value="DUF6933"/>
</dbReference>
<sequence length="187" mass="21650">MILHCTKKLYARLPVKLTAPTPLTAIGIQAQWLNWHANIITIQRRQCLIAVHDATRFCLFIPCLVKKDWADLNWHFEDAFINTLLKSDIEPELINIATDNLQPLQFDTVCNRSVQGTMNQIAQEVDFGFYHNRSDITDINHYRISADLSERPCYVKGQKDCIWPFKAMAELLVNLNLFNKNQAAQRH</sequence>
<reference evidence="3" key="1">
    <citation type="journal article" date="2014" name="Environ. Microbiol.">
        <title>Comparative genomics of the marine bacterial genus Glaciecola reveals the high degree of genomic diversity and genomic characteristic for cold adaptation.</title>
        <authorList>
            <person name="Qin Q.L."/>
            <person name="Xie B.B."/>
            <person name="Yu Y."/>
            <person name="Shu Y.L."/>
            <person name="Rong J.C."/>
            <person name="Zhang Y.J."/>
            <person name="Zhao D.L."/>
            <person name="Chen X.L."/>
            <person name="Zhang X.Y."/>
            <person name="Chen B."/>
            <person name="Zhou B.C."/>
            <person name="Zhang Y.Z."/>
        </authorList>
    </citation>
    <scope>NUCLEOTIDE SEQUENCE [LARGE SCALE GENOMIC DNA]</scope>
    <source>
        <strain evidence="3">LMG 21857</strain>
    </source>
</reference>
<dbReference type="STRING" id="1129793.GPLA_0816"/>
<feature type="domain" description="DUF6933" evidence="1">
    <location>
        <begin position="2"/>
        <end position="166"/>
    </location>
</feature>
<proteinExistence type="predicted"/>
<dbReference type="Proteomes" id="UP000006322">
    <property type="component" value="Unassembled WGS sequence"/>
</dbReference>
<comment type="caution">
    <text evidence="2">The sequence shown here is derived from an EMBL/GenBank/DDBJ whole genome shotgun (WGS) entry which is preliminary data.</text>
</comment>
<dbReference type="Pfam" id="PF22016">
    <property type="entry name" value="DUF6933"/>
    <property type="match status" value="1"/>
</dbReference>
<protein>
    <recommendedName>
        <fullName evidence="1">DUF6933 domain-containing protein</fullName>
    </recommendedName>
</protein>
<evidence type="ECO:0000313" key="2">
    <source>
        <dbReference type="EMBL" id="GAC31732.1"/>
    </source>
</evidence>
<evidence type="ECO:0000313" key="3">
    <source>
        <dbReference type="Proteomes" id="UP000006322"/>
    </source>
</evidence>
<dbReference type="OrthoDB" id="9801392at2"/>
<gene>
    <name evidence="2" type="ORF">GPLA_0816</name>
</gene>
<organism evidence="2 3">
    <name type="scientific">Paraglaciecola polaris LMG 21857</name>
    <dbReference type="NCBI Taxonomy" id="1129793"/>
    <lineage>
        <taxon>Bacteria</taxon>
        <taxon>Pseudomonadati</taxon>
        <taxon>Pseudomonadota</taxon>
        <taxon>Gammaproteobacteria</taxon>
        <taxon>Alteromonadales</taxon>
        <taxon>Alteromonadaceae</taxon>
        <taxon>Paraglaciecola</taxon>
    </lineage>
</organism>